<reference evidence="2 3" key="1">
    <citation type="submission" date="2017-03" db="EMBL/GenBank/DDBJ databases">
        <title>Genomes of endolithic fungi from Antarctica.</title>
        <authorList>
            <person name="Coleine C."/>
            <person name="Masonjones S."/>
            <person name="Stajich J.E."/>
        </authorList>
    </citation>
    <scope>NUCLEOTIDE SEQUENCE [LARGE SCALE GENOMIC DNA]</scope>
    <source>
        <strain evidence="2 3">CCFEE 6314</strain>
    </source>
</reference>
<gene>
    <name evidence="2" type="ORF">B0A52_03335</name>
</gene>
<dbReference type="AlphaFoldDB" id="A0A438NB44"/>
<dbReference type="Proteomes" id="UP000288859">
    <property type="component" value="Unassembled WGS sequence"/>
</dbReference>
<evidence type="ECO:0008006" key="4">
    <source>
        <dbReference type="Google" id="ProtNLM"/>
    </source>
</evidence>
<protein>
    <recommendedName>
        <fullName evidence="4">Myb-like domain-containing protein</fullName>
    </recommendedName>
</protein>
<name>A0A438NB44_EXOME</name>
<feature type="compositionally biased region" description="Low complexity" evidence="1">
    <location>
        <begin position="67"/>
        <end position="88"/>
    </location>
</feature>
<sequence length="130" mass="14398">MPGPWNDATHQRLLLVLIDPEKKPDWKWVAEIMGPGFSDEACRQKFYKLKKESERILTFPSVNDADAAPSTLTTPKPKASKTPKTTGASEKKRKRNAAAEDSDTPSKKVKEENADTKAKLEDSTTNIGEA</sequence>
<comment type="caution">
    <text evidence="2">The sequence shown here is derived from an EMBL/GenBank/DDBJ whole genome shotgun (WGS) entry which is preliminary data.</text>
</comment>
<accession>A0A438NB44</accession>
<evidence type="ECO:0000313" key="3">
    <source>
        <dbReference type="Proteomes" id="UP000288859"/>
    </source>
</evidence>
<organism evidence="2 3">
    <name type="scientific">Exophiala mesophila</name>
    <name type="common">Black yeast-like fungus</name>
    <dbReference type="NCBI Taxonomy" id="212818"/>
    <lineage>
        <taxon>Eukaryota</taxon>
        <taxon>Fungi</taxon>
        <taxon>Dikarya</taxon>
        <taxon>Ascomycota</taxon>
        <taxon>Pezizomycotina</taxon>
        <taxon>Eurotiomycetes</taxon>
        <taxon>Chaetothyriomycetidae</taxon>
        <taxon>Chaetothyriales</taxon>
        <taxon>Herpotrichiellaceae</taxon>
        <taxon>Exophiala</taxon>
    </lineage>
</organism>
<evidence type="ECO:0000313" key="2">
    <source>
        <dbReference type="EMBL" id="RVX72982.1"/>
    </source>
</evidence>
<dbReference type="OrthoDB" id="4121227at2759"/>
<proteinExistence type="predicted"/>
<evidence type="ECO:0000256" key="1">
    <source>
        <dbReference type="SAM" id="MobiDB-lite"/>
    </source>
</evidence>
<feature type="compositionally biased region" description="Basic and acidic residues" evidence="1">
    <location>
        <begin position="104"/>
        <end position="122"/>
    </location>
</feature>
<dbReference type="VEuPathDB" id="FungiDB:PV10_03961"/>
<feature type="region of interest" description="Disordered" evidence="1">
    <location>
        <begin position="58"/>
        <end position="130"/>
    </location>
</feature>
<dbReference type="EMBL" id="NAJM01000010">
    <property type="protein sequence ID" value="RVX72982.1"/>
    <property type="molecule type" value="Genomic_DNA"/>
</dbReference>